<feature type="compositionally biased region" description="Polar residues" evidence="1">
    <location>
        <begin position="109"/>
        <end position="119"/>
    </location>
</feature>
<name>A0A3B0RYY4_9ZZZZ</name>
<evidence type="ECO:0000313" key="3">
    <source>
        <dbReference type="EMBL" id="VAV97219.1"/>
    </source>
</evidence>
<gene>
    <name evidence="3" type="ORF">MNBD_ACTINO02-1239</name>
</gene>
<evidence type="ECO:0000259" key="2">
    <source>
        <dbReference type="Pfam" id="PF13845"/>
    </source>
</evidence>
<protein>
    <recommendedName>
        <fullName evidence="2">Septum formation-related domain-containing protein</fullName>
    </recommendedName>
</protein>
<feature type="compositionally biased region" description="Polar residues" evidence="1">
    <location>
        <begin position="79"/>
        <end position="91"/>
    </location>
</feature>
<feature type="domain" description="Septum formation-related" evidence="2">
    <location>
        <begin position="172"/>
        <end position="286"/>
    </location>
</feature>
<feature type="region of interest" description="Disordered" evidence="1">
    <location>
        <begin position="1"/>
        <end position="137"/>
    </location>
</feature>
<dbReference type="Pfam" id="PF13845">
    <property type="entry name" value="Septum_form"/>
    <property type="match status" value="1"/>
</dbReference>
<accession>A0A3B0RYY4</accession>
<sequence>MTDHDNPQDDPLTSEDLIARARDGMASHTPSMPPVLDEPHEEHERESDFIDALESHITPEPEPEPEPTLLEDPPPATVGTWQPPTMSQTPEDSAPSPWAPPSGGPVGTESPQSVDSTTPAPIARPSDSIPSQPPPAARRRNIRPLIVVGAVVAALGWGLFNADTSIEDVVVGDCFNNPDVEEVTSIKTISCEEAHDYEVMQIFVYAGGDEAPYPGEDDLWQTAVDGCIPDFQQYTGLVWENETELFIDAFYPLPKSWDAGDREAWCLLVRLNPDTFEVVPQTGSLRSS</sequence>
<dbReference type="InterPro" id="IPR026004">
    <property type="entry name" value="Septum_form"/>
</dbReference>
<dbReference type="EMBL" id="UOEK01000113">
    <property type="protein sequence ID" value="VAV97219.1"/>
    <property type="molecule type" value="Genomic_DNA"/>
</dbReference>
<feature type="compositionally biased region" description="Basic and acidic residues" evidence="1">
    <location>
        <begin position="37"/>
        <end position="59"/>
    </location>
</feature>
<dbReference type="AlphaFoldDB" id="A0A3B0RYY4"/>
<organism evidence="3">
    <name type="scientific">hydrothermal vent metagenome</name>
    <dbReference type="NCBI Taxonomy" id="652676"/>
    <lineage>
        <taxon>unclassified sequences</taxon>
        <taxon>metagenomes</taxon>
        <taxon>ecological metagenomes</taxon>
    </lineage>
</organism>
<evidence type="ECO:0000256" key="1">
    <source>
        <dbReference type="SAM" id="MobiDB-lite"/>
    </source>
</evidence>
<reference evidence="3" key="1">
    <citation type="submission" date="2018-06" db="EMBL/GenBank/DDBJ databases">
        <authorList>
            <person name="Zhirakovskaya E."/>
        </authorList>
    </citation>
    <scope>NUCLEOTIDE SEQUENCE</scope>
</reference>
<proteinExistence type="predicted"/>